<feature type="transmembrane region" description="Helical" evidence="2">
    <location>
        <begin position="535"/>
        <end position="555"/>
    </location>
</feature>
<dbReference type="EMBL" id="GL349438">
    <property type="protein sequence ID" value="KNC54753.1"/>
    <property type="molecule type" value="Genomic_DNA"/>
</dbReference>
<feature type="compositionally biased region" description="Basic residues" evidence="1">
    <location>
        <begin position="1"/>
        <end position="17"/>
    </location>
</feature>
<evidence type="ECO:0000256" key="2">
    <source>
        <dbReference type="SAM" id="Phobius"/>
    </source>
</evidence>
<keyword evidence="2" id="KW-1133">Transmembrane helix</keyword>
<gene>
    <name evidence="3" type="ORF">AMSG_01604</name>
</gene>
<feature type="transmembrane region" description="Helical" evidence="2">
    <location>
        <begin position="498"/>
        <end position="523"/>
    </location>
</feature>
<proteinExistence type="predicted"/>
<feature type="transmembrane region" description="Helical" evidence="2">
    <location>
        <begin position="118"/>
        <end position="140"/>
    </location>
</feature>
<evidence type="ECO:0000313" key="3">
    <source>
        <dbReference type="EMBL" id="KNC54753.1"/>
    </source>
</evidence>
<keyword evidence="2" id="KW-0812">Transmembrane</keyword>
<keyword evidence="2" id="KW-0472">Membrane</keyword>
<feature type="transmembrane region" description="Helical" evidence="2">
    <location>
        <begin position="203"/>
        <end position="220"/>
    </location>
</feature>
<dbReference type="Proteomes" id="UP000054408">
    <property type="component" value="Unassembled WGS sequence"/>
</dbReference>
<dbReference type="AlphaFoldDB" id="A0A0L0DTH0"/>
<feature type="transmembrane region" description="Helical" evidence="2">
    <location>
        <begin position="408"/>
        <end position="429"/>
    </location>
</feature>
<organism evidence="3 4">
    <name type="scientific">Thecamonas trahens ATCC 50062</name>
    <dbReference type="NCBI Taxonomy" id="461836"/>
    <lineage>
        <taxon>Eukaryota</taxon>
        <taxon>Apusozoa</taxon>
        <taxon>Apusomonadida</taxon>
        <taxon>Apusomonadidae</taxon>
        <taxon>Thecamonas</taxon>
    </lineage>
</organism>
<keyword evidence="4" id="KW-1185">Reference proteome</keyword>
<protein>
    <submittedName>
        <fullName evidence="3">Uncharacterized protein</fullName>
    </submittedName>
</protein>
<dbReference type="GeneID" id="25561349"/>
<sequence length="653" mass="71163">MARRKSKKSKKGKKGKGKDKDKSPSSSEESTRADSSSNLSSSASEASSRSPRPTKPTLWSEYGSDSVLETAVGVKPMSRLGRGRQKVASKALRKLEHVRFLPPSHLATWKAMRDSSLLASRAALIELGLFVLLAVVTPLYLVSVGWLEVFLMPMAMFRGLMGLREAAEHVFHLVFGLFATAALVALTVGVAYFHETTADNIEIFGPIVLYLACGWLYFTTSRQVFVDDRHRTRSASWDALTSPHSAFHTLYKLWCCPAPRAAWSDKNSFLYAGSLSSDDSGGDQSISVASDDGAKKTPYVSQYLPSLSYDEGDDELASAGRYDSDEPLAVSSSYSALLESSYSELRNAESQLDLTRNHFLKLIERYVHYTSFGNFVYFVVLPALGALLQAFLIPWHRAADGERFAPSTVIFVAAFFSFVVGTFFVLSYVARGLREFSHAAAAFEAFAAFYTSPDTPLIKTKSSSAKSGTRWAFTIDSISSMNLFVAVKSRLQMRAAFAAANLTGAAVLAVTFLLALTFANVVIVFGRSVSDRSGAINVVSLLDIPLAAGILIWMIRTALRIEAVKRADDAWLTARRYDLLRKKEAVEAGKISSRSSPELMAVVANMLDNFASSTEVKAPLHVLGNTMSGELVNVVVILAVAGFGSAFLKIVNF</sequence>
<feature type="compositionally biased region" description="Low complexity" evidence="1">
    <location>
        <begin position="24"/>
        <end position="51"/>
    </location>
</feature>
<name>A0A0L0DTH0_THETB</name>
<accession>A0A0L0DTH0</accession>
<evidence type="ECO:0000313" key="4">
    <source>
        <dbReference type="Proteomes" id="UP000054408"/>
    </source>
</evidence>
<feature type="transmembrane region" description="Helical" evidence="2">
    <location>
        <begin position="170"/>
        <end position="191"/>
    </location>
</feature>
<feature type="transmembrane region" description="Helical" evidence="2">
    <location>
        <begin position="631"/>
        <end position="651"/>
    </location>
</feature>
<reference evidence="3 4" key="1">
    <citation type="submission" date="2010-05" db="EMBL/GenBank/DDBJ databases">
        <title>The Genome Sequence of Thecamonas trahens ATCC 50062.</title>
        <authorList>
            <consortium name="The Broad Institute Genome Sequencing Platform"/>
            <person name="Russ C."/>
            <person name="Cuomo C."/>
            <person name="Shea T."/>
            <person name="Young S.K."/>
            <person name="Zeng Q."/>
            <person name="Koehrsen M."/>
            <person name="Haas B."/>
            <person name="Borodovsky M."/>
            <person name="Guigo R."/>
            <person name="Alvarado L."/>
            <person name="Berlin A."/>
            <person name="Bochicchio J."/>
            <person name="Borenstein D."/>
            <person name="Chapman S."/>
            <person name="Chen Z."/>
            <person name="Freedman E."/>
            <person name="Gellesch M."/>
            <person name="Goldberg J."/>
            <person name="Griggs A."/>
            <person name="Gujja S."/>
            <person name="Heilman E."/>
            <person name="Heiman D."/>
            <person name="Hepburn T."/>
            <person name="Howarth C."/>
            <person name="Jen D."/>
            <person name="Larson L."/>
            <person name="Mehta T."/>
            <person name="Park D."/>
            <person name="Pearson M."/>
            <person name="Roberts A."/>
            <person name="Saif S."/>
            <person name="Shenoy N."/>
            <person name="Sisk P."/>
            <person name="Stolte C."/>
            <person name="Sykes S."/>
            <person name="Thomson T."/>
            <person name="Walk T."/>
            <person name="White J."/>
            <person name="Yandava C."/>
            <person name="Burger G."/>
            <person name="Gray M.W."/>
            <person name="Holland P.W.H."/>
            <person name="King N."/>
            <person name="Lang F.B.F."/>
            <person name="Roger A.J."/>
            <person name="Ruiz-Trillo I."/>
            <person name="Lander E."/>
            <person name="Nusbaum C."/>
        </authorList>
    </citation>
    <scope>NUCLEOTIDE SEQUENCE [LARGE SCALE GENOMIC DNA]</scope>
    <source>
        <strain evidence="3 4">ATCC 50062</strain>
    </source>
</reference>
<evidence type="ECO:0000256" key="1">
    <source>
        <dbReference type="SAM" id="MobiDB-lite"/>
    </source>
</evidence>
<dbReference type="RefSeq" id="XP_013761653.1">
    <property type="nucleotide sequence ID" value="XM_013906199.1"/>
</dbReference>
<feature type="transmembrane region" description="Helical" evidence="2">
    <location>
        <begin position="375"/>
        <end position="396"/>
    </location>
</feature>
<feature type="region of interest" description="Disordered" evidence="1">
    <location>
        <begin position="1"/>
        <end position="59"/>
    </location>
</feature>